<dbReference type="InterPro" id="IPR027417">
    <property type="entry name" value="P-loop_NTPase"/>
</dbReference>
<feature type="region of interest" description="Disordered" evidence="1">
    <location>
        <begin position="246"/>
        <end position="270"/>
    </location>
</feature>
<dbReference type="SUPFAM" id="SSF52540">
    <property type="entry name" value="P-loop containing nucleoside triphosphate hydrolases"/>
    <property type="match status" value="1"/>
</dbReference>
<dbReference type="InterPro" id="IPR050055">
    <property type="entry name" value="EF-Tu_GTPase"/>
</dbReference>
<dbReference type="EMBL" id="QVQW01000016">
    <property type="protein sequence ID" value="RKU46099.1"/>
    <property type="molecule type" value="Genomic_DNA"/>
</dbReference>
<sequence length="838" mass="90832">MSVFTYESNPPRVSSPWPHPKDSGKTLHSGLLSDYGVTKLDPEPQEGPTEYKQHLLLRPRRTYQSMSTSSQSQVPPESKAAKLVSNTWIPPSPSNQTRQARLEHLTTQLLWRLQQTCPYHAASTAGKLVVPRLPLEKLDVNGVPELAELVPGLQDSRGALYEIGVDDDGTLVGLTVEELEESLRTLRVMAASLGCKTEVLRKVMVGDCQWAEEPGATDSSGQASTSGFIHREELWVAEALVTPELRRRDAQGSQRSSCEPSLKQGAMTQNQLRLTVTGPTTCGKSTLLGTLSTGLLDNGNGRSRLSQLKHRHELKSGVTSSVAQELIGYHQNKIYNYSHGAIESWLDIHDFTKDGRLVFILDSAGHPRYRRTILRGIVGWAPHWTILCIAGNESNPPAESDPTFDPSELTTDLAQAHIDLCLKLDLPLVIIVTKMDLASKASIQRIVGGKILSSVKAAGRVPRIVNSDQENNEHLTEVPPKDVASVSRVVDEIQGAESLQKIVPIVLSSAVTGKGIGVIHALMESLPLPPTPTSHDYTGPALNPEQPACLFHITDLFSLPASLASMRRSEDDEDLGTVVAGYLRFGSLSIGDKALVGPFPSEEDDVRGSTPEERPSPGNYGLSVSHPSSTELGRIAMRNAVPASAIKGEWYHATIVSIRNLRLPVQTLDAGQVGSIGIVLDPLKEEPVDSIFELKPPSLPKLRKGMVLAIPSKHMVETGLSLQAASGVTASFPHADRTAFTVGVPVTVYVASVRAAARVVRISQKRMTRTPDAHEIDDVFNHALEVVNNGGQEPAQAEVEVQFELLTNREWLELGSRVVVLAGAGLDCQVGSVVEIFE</sequence>
<feature type="compositionally biased region" description="Basic and acidic residues" evidence="1">
    <location>
        <begin position="606"/>
        <end position="615"/>
    </location>
</feature>
<name>A0A420YDV2_9PEZI</name>
<evidence type="ECO:0000259" key="2">
    <source>
        <dbReference type="Pfam" id="PF00009"/>
    </source>
</evidence>
<evidence type="ECO:0000313" key="4">
    <source>
        <dbReference type="Proteomes" id="UP000275385"/>
    </source>
</evidence>
<gene>
    <name evidence="3" type="ORF">DL546_005641</name>
</gene>
<feature type="region of interest" description="Disordered" evidence="1">
    <location>
        <begin position="599"/>
        <end position="626"/>
    </location>
</feature>
<dbReference type="Pfam" id="PF00009">
    <property type="entry name" value="GTP_EFTU"/>
    <property type="match status" value="1"/>
</dbReference>
<dbReference type="AlphaFoldDB" id="A0A420YDV2"/>
<dbReference type="PANTHER" id="PTHR43721">
    <property type="entry name" value="ELONGATION FACTOR TU-RELATED"/>
    <property type="match status" value="1"/>
</dbReference>
<proteinExistence type="predicted"/>
<dbReference type="GO" id="GO:0003924">
    <property type="term" value="F:GTPase activity"/>
    <property type="evidence" value="ECO:0007669"/>
    <property type="project" value="InterPro"/>
</dbReference>
<dbReference type="Proteomes" id="UP000275385">
    <property type="component" value="Unassembled WGS sequence"/>
</dbReference>
<feature type="domain" description="Tr-type G" evidence="2">
    <location>
        <begin position="273"/>
        <end position="525"/>
    </location>
</feature>
<feature type="compositionally biased region" description="Polar residues" evidence="1">
    <location>
        <begin position="1"/>
        <end position="12"/>
    </location>
</feature>
<feature type="region of interest" description="Disordered" evidence="1">
    <location>
        <begin position="1"/>
        <end position="51"/>
    </location>
</feature>
<dbReference type="OrthoDB" id="5342685at2759"/>
<organism evidence="3 4">
    <name type="scientific">Coniochaeta pulveracea</name>
    <dbReference type="NCBI Taxonomy" id="177199"/>
    <lineage>
        <taxon>Eukaryota</taxon>
        <taxon>Fungi</taxon>
        <taxon>Dikarya</taxon>
        <taxon>Ascomycota</taxon>
        <taxon>Pezizomycotina</taxon>
        <taxon>Sordariomycetes</taxon>
        <taxon>Sordariomycetidae</taxon>
        <taxon>Coniochaetales</taxon>
        <taxon>Coniochaetaceae</taxon>
        <taxon>Coniochaeta</taxon>
    </lineage>
</organism>
<evidence type="ECO:0000313" key="3">
    <source>
        <dbReference type="EMBL" id="RKU46099.1"/>
    </source>
</evidence>
<dbReference type="GO" id="GO:0005525">
    <property type="term" value="F:GTP binding"/>
    <property type="evidence" value="ECO:0007669"/>
    <property type="project" value="InterPro"/>
</dbReference>
<dbReference type="GO" id="GO:0003746">
    <property type="term" value="F:translation elongation factor activity"/>
    <property type="evidence" value="ECO:0007669"/>
    <property type="project" value="TreeGrafter"/>
</dbReference>
<comment type="caution">
    <text evidence="3">The sequence shown here is derived from an EMBL/GenBank/DDBJ whole genome shotgun (WGS) entry which is preliminary data.</text>
</comment>
<accession>A0A420YDV2</accession>
<protein>
    <recommendedName>
        <fullName evidence="2">Tr-type G domain-containing protein</fullName>
    </recommendedName>
</protein>
<evidence type="ECO:0000256" key="1">
    <source>
        <dbReference type="SAM" id="MobiDB-lite"/>
    </source>
</evidence>
<dbReference type="PANTHER" id="PTHR43721:SF30">
    <property type="entry name" value="TR-TYPE G DOMAIN-CONTAINING PROTEIN"/>
    <property type="match status" value="1"/>
</dbReference>
<dbReference type="InterPro" id="IPR000795">
    <property type="entry name" value="T_Tr_GTP-bd_dom"/>
</dbReference>
<keyword evidence="4" id="KW-1185">Reference proteome</keyword>
<reference evidence="3 4" key="1">
    <citation type="submission" date="2018-08" db="EMBL/GenBank/DDBJ databases">
        <title>Draft genome of the lignicolous fungus Coniochaeta pulveracea.</title>
        <authorList>
            <person name="Borstlap C.J."/>
            <person name="De Witt R.N."/>
            <person name="Botha A."/>
            <person name="Volschenk H."/>
        </authorList>
    </citation>
    <scope>NUCLEOTIDE SEQUENCE [LARGE SCALE GENOMIC DNA]</scope>
    <source>
        <strain evidence="3 4">CAB683</strain>
    </source>
</reference>
<dbReference type="Gene3D" id="3.40.50.300">
    <property type="entry name" value="P-loop containing nucleotide triphosphate hydrolases"/>
    <property type="match status" value="1"/>
</dbReference>